<feature type="compositionally biased region" description="Basic residues" evidence="1">
    <location>
        <begin position="85"/>
        <end position="95"/>
    </location>
</feature>
<organism evidence="2 3">
    <name type="scientific">Apostasia shenzhenica</name>
    <dbReference type="NCBI Taxonomy" id="1088818"/>
    <lineage>
        <taxon>Eukaryota</taxon>
        <taxon>Viridiplantae</taxon>
        <taxon>Streptophyta</taxon>
        <taxon>Embryophyta</taxon>
        <taxon>Tracheophyta</taxon>
        <taxon>Spermatophyta</taxon>
        <taxon>Magnoliopsida</taxon>
        <taxon>Liliopsida</taxon>
        <taxon>Asparagales</taxon>
        <taxon>Orchidaceae</taxon>
        <taxon>Apostasioideae</taxon>
        <taxon>Apostasia</taxon>
    </lineage>
</organism>
<feature type="compositionally biased region" description="Polar residues" evidence="1">
    <location>
        <begin position="73"/>
        <end position="82"/>
    </location>
</feature>
<gene>
    <name evidence="2" type="ORF">AXF42_Ash001858</name>
</gene>
<feature type="compositionally biased region" description="Basic and acidic residues" evidence="1">
    <location>
        <begin position="166"/>
        <end position="185"/>
    </location>
</feature>
<dbReference type="AlphaFoldDB" id="A0A2I0ABE8"/>
<reference evidence="2 3" key="1">
    <citation type="journal article" date="2017" name="Nature">
        <title>The Apostasia genome and the evolution of orchids.</title>
        <authorList>
            <person name="Zhang G.Q."/>
            <person name="Liu K.W."/>
            <person name="Li Z."/>
            <person name="Lohaus R."/>
            <person name="Hsiao Y.Y."/>
            <person name="Niu S.C."/>
            <person name="Wang J.Y."/>
            <person name="Lin Y.C."/>
            <person name="Xu Q."/>
            <person name="Chen L.J."/>
            <person name="Yoshida K."/>
            <person name="Fujiwara S."/>
            <person name="Wang Z.W."/>
            <person name="Zhang Y.Q."/>
            <person name="Mitsuda N."/>
            <person name="Wang M."/>
            <person name="Liu G.H."/>
            <person name="Pecoraro L."/>
            <person name="Huang H.X."/>
            <person name="Xiao X.J."/>
            <person name="Lin M."/>
            <person name="Wu X.Y."/>
            <person name="Wu W.L."/>
            <person name="Chen Y.Y."/>
            <person name="Chang S.B."/>
            <person name="Sakamoto S."/>
            <person name="Ohme-Takagi M."/>
            <person name="Yagi M."/>
            <person name="Zeng S.J."/>
            <person name="Shen C.Y."/>
            <person name="Yeh C.M."/>
            <person name="Luo Y.B."/>
            <person name="Tsai W.C."/>
            <person name="Van de Peer Y."/>
            <person name="Liu Z.J."/>
        </authorList>
    </citation>
    <scope>NUCLEOTIDE SEQUENCE [LARGE SCALE GENOMIC DNA]</scope>
    <source>
        <strain evidence="3">cv. Shenzhen</strain>
        <tissue evidence="2">Stem</tissue>
    </source>
</reference>
<proteinExistence type="predicted"/>
<feature type="compositionally biased region" description="Basic and acidic residues" evidence="1">
    <location>
        <begin position="232"/>
        <end position="241"/>
    </location>
</feature>
<dbReference type="Proteomes" id="UP000236161">
    <property type="component" value="Unassembled WGS sequence"/>
</dbReference>
<evidence type="ECO:0000313" key="3">
    <source>
        <dbReference type="Proteomes" id="UP000236161"/>
    </source>
</evidence>
<accession>A0A2I0ABE8</accession>
<protein>
    <submittedName>
        <fullName evidence="2">Uncharacterized protein</fullName>
    </submittedName>
</protein>
<dbReference type="EMBL" id="KZ452001">
    <property type="protein sequence ID" value="PKA52877.1"/>
    <property type="molecule type" value="Genomic_DNA"/>
</dbReference>
<sequence length="249" mass="27070">MGGRARQSGSGKSSLKPRRRRKSEISQDDGSLGDGTLNIVGKDEGNKVESPKLNNSSDSTHAKLNGKSKESSRLSLPSGNSNSGAKRKGRPRGRASRLGSFSDEKAVIVEGNSEGVKDESSGPSNPDSDAPIVEYKTFRSRRKNKGSNKDKINGETDANVSSKRKLRDEGNKKGVKIKRNEEKVSVKSSKTSSRDNDTPIINSKTPRGRKKRVATAEKSAKTDANLSSKRKFREEGNDPGKKDKKLKMK</sequence>
<name>A0A2I0ABE8_9ASPA</name>
<evidence type="ECO:0000313" key="2">
    <source>
        <dbReference type="EMBL" id="PKA52877.1"/>
    </source>
</evidence>
<keyword evidence="3" id="KW-1185">Reference proteome</keyword>
<feature type="compositionally biased region" description="Basic and acidic residues" evidence="1">
    <location>
        <begin position="41"/>
        <end position="50"/>
    </location>
</feature>
<evidence type="ECO:0000256" key="1">
    <source>
        <dbReference type="SAM" id="MobiDB-lite"/>
    </source>
</evidence>
<feature type="region of interest" description="Disordered" evidence="1">
    <location>
        <begin position="1"/>
        <end position="249"/>
    </location>
</feature>